<dbReference type="InterPro" id="IPR031107">
    <property type="entry name" value="Small_HSP"/>
</dbReference>
<evidence type="ECO:0000313" key="6">
    <source>
        <dbReference type="Proteomes" id="UP001604336"/>
    </source>
</evidence>
<feature type="domain" description="SHSP" evidence="4">
    <location>
        <begin position="42"/>
        <end position="156"/>
    </location>
</feature>
<evidence type="ECO:0000256" key="3">
    <source>
        <dbReference type="RuleBase" id="RU003616"/>
    </source>
</evidence>
<dbReference type="EMBL" id="JBFOLK010000009">
    <property type="protein sequence ID" value="KAL2485163.1"/>
    <property type="molecule type" value="Genomic_DNA"/>
</dbReference>
<gene>
    <name evidence="5" type="ORF">Adt_29919</name>
</gene>
<protein>
    <submittedName>
        <fullName evidence="5">17.8 kDa class I heat shock protein</fullName>
    </submittedName>
</protein>
<dbReference type="SUPFAM" id="SSF49764">
    <property type="entry name" value="HSP20-like chaperones"/>
    <property type="match status" value="1"/>
</dbReference>
<evidence type="ECO:0000256" key="1">
    <source>
        <dbReference type="ARBA" id="ARBA00023016"/>
    </source>
</evidence>
<name>A0ABD1R9R2_9LAMI</name>
<accession>A0ABD1R9R2</accession>
<evidence type="ECO:0000256" key="2">
    <source>
        <dbReference type="PROSITE-ProRule" id="PRU00285"/>
    </source>
</evidence>
<reference evidence="6" key="1">
    <citation type="submission" date="2024-07" db="EMBL/GenBank/DDBJ databases">
        <title>Two chromosome-level genome assemblies of Korean endemic species Abeliophyllum distichum and Forsythia ovata (Oleaceae).</title>
        <authorList>
            <person name="Jang H."/>
        </authorList>
    </citation>
    <scope>NUCLEOTIDE SEQUENCE [LARGE SCALE GENOMIC DNA]</scope>
</reference>
<comment type="caution">
    <text evidence="5">The sequence shown here is derived from an EMBL/GenBank/DDBJ whole genome shotgun (WGS) entry which is preliminary data.</text>
</comment>
<dbReference type="InterPro" id="IPR008978">
    <property type="entry name" value="HSP20-like_chaperone"/>
</dbReference>
<keyword evidence="6" id="KW-1185">Reference proteome</keyword>
<dbReference type="Pfam" id="PF00011">
    <property type="entry name" value="HSP20"/>
    <property type="match status" value="1"/>
</dbReference>
<evidence type="ECO:0000313" key="5">
    <source>
        <dbReference type="EMBL" id="KAL2485163.1"/>
    </source>
</evidence>
<dbReference type="AlphaFoldDB" id="A0ABD1R9R2"/>
<evidence type="ECO:0000259" key="4">
    <source>
        <dbReference type="PROSITE" id="PS01031"/>
    </source>
</evidence>
<organism evidence="5 6">
    <name type="scientific">Abeliophyllum distichum</name>
    <dbReference type="NCBI Taxonomy" id="126358"/>
    <lineage>
        <taxon>Eukaryota</taxon>
        <taxon>Viridiplantae</taxon>
        <taxon>Streptophyta</taxon>
        <taxon>Embryophyta</taxon>
        <taxon>Tracheophyta</taxon>
        <taxon>Spermatophyta</taxon>
        <taxon>Magnoliopsida</taxon>
        <taxon>eudicotyledons</taxon>
        <taxon>Gunneridae</taxon>
        <taxon>Pentapetalae</taxon>
        <taxon>asterids</taxon>
        <taxon>lamiids</taxon>
        <taxon>Lamiales</taxon>
        <taxon>Oleaceae</taxon>
        <taxon>Forsythieae</taxon>
        <taxon>Abeliophyllum</taxon>
    </lineage>
</organism>
<dbReference type="PROSITE" id="PS01031">
    <property type="entry name" value="SHSP"/>
    <property type="match status" value="1"/>
</dbReference>
<dbReference type="Gene3D" id="2.60.40.790">
    <property type="match status" value="1"/>
</dbReference>
<dbReference type="InterPro" id="IPR002068">
    <property type="entry name" value="A-crystallin/Hsp20_dom"/>
</dbReference>
<dbReference type="PANTHER" id="PTHR11527">
    <property type="entry name" value="HEAT-SHOCK PROTEIN 20 FAMILY MEMBER"/>
    <property type="match status" value="1"/>
</dbReference>
<keyword evidence="1 5" id="KW-0346">Stress response</keyword>
<dbReference type="Proteomes" id="UP001604336">
    <property type="component" value="Unassembled WGS sequence"/>
</dbReference>
<comment type="similarity">
    <text evidence="2 3">Belongs to the small heat shock protein (HSP20) family.</text>
</comment>
<sequence>MALIPSHGGRRRNQIHKPSDPLSDLLGYETLLIAPHAPFHNETRSPLSPRIEWTETPEAYVFRTELPGFKKEEVQVQVEDEKLLKISGEKKVEKDEKYDNWQRVEHSRGKFLSAFMLPENCRGDLAKSTMANGVLTVTMPKRDVKHSHVQTIDIEG</sequence>
<proteinExistence type="inferred from homology"/>
<dbReference type="CDD" id="cd06472">
    <property type="entry name" value="ACD_ScHsp26_like"/>
    <property type="match status" value="1"/>
</dbReference>